<gene>
    <name evidence="2" type="ORF">Plil01_000914800</name>
</gene>
<dbReference type="EMBL" id="BSXW01000451">
    <property type="protein sequence ID" value="GMF22811.1"/>
    <property type="molecule type" value="Genomic_DNA"/>
</dbReference>
<dbReference type="OrthoDB" id="126904at2759"/>
<dbReference type="Proteomes" id="UP001165083">
    <property type="component" value="Unassembled WGS sequence"/>
</dbReference>
<proteinExistence type="predicted"/>
<keyword evidence="1" id="KW-1133">Transmembrane helix</keyword>
<protein>
    <submittedName>
        <fullName evidence="2">Unnamed protein product</fullName>
    </submittedName>
</protein>
<evidence type="ECO:0000313" key="2">
    <source>
        <dbReference type="EMBL" id="GMF22811.1"/>
    </source>
</evidence>
<dbReference type="InterPro" id="IPR027417">
    <property type="entry name" value="P-loop_NTPase"/>
</dbReference>
<comment type="caution">
    <text evidence="2">The sequence shown here is derived from an EMBL/GenBank/DDBJ whole genome shotgun (WGS) entry which is preliminary data.</text>
</comment>
<evidence type="ECO:0000313" key="3">
    <source>
        <dbReference type="Proteomes" id="UP001165083"/>
    </source>
</evidence>
<keyword evidence="1" id="KW-0812">Transmembrane</keyword>
<accession>A0A9W6TZW1</accession>
<keyword evidence="3" id="KW-1185">Reference proteome</keyword>
<dbReference type="AlphaFoldDB" id="A0A9W6TZW1"/>
<evidence type="ECO:0000256" key="1">
    <source>
        <dbReference type="SAM" id="Phobius"/>
    </source>
</evidence>
<name>A0A9W6TZW1_9STRA</name>
<reference evidence="2" key="1">
    <citation type="submission" date="2023-04" db="EMBL/GenBank/DDBJ databases">
        <title>Phytophthora lilii NBRC 32176.</title>
        <authorList>
            <person name="Ichikawa N."/>
            <person name="Sato H."/>
            <person name="Tonouchi N."/>
        </authorList>
    </citation>
    <scope>NUCLEOTIDE SEQUENCE</scope>
    <source>
        <strain evidence="2">NBRC 32176</strain>
    </source>
</reference>
<dbReference type="SUPFAM" id="SSF52540">
    <property type="entry name" value="P-loop containing nucleoside triphosphate hydrolases"/>
    <property type="match status" value="2"/>
</dbReference>
<sequence length="173" mass="19695">MSYFVRREEVVFWEVFKKLLFVEGRVVIVGSPGVGKSCFLMLIAFYLACIENRKVLLIRRLKVEKAENALVYLDGKGSYARLSNLQSRDIFAIRKQVTPESVEGEVVDEKEVPIVLVDGFTQDQVQDVNTGYGPFKFFATSCQFDVKQDDGSRIVVLPAWRVADLLQYAKLTE</sequence>
<organism evidence="2 3">
    <name type="scientific">Phytophthora lilii</name>
    <dbReference type="NCBI Taxonomy" id="2077276"/>
    <lineage>
        <taxon>Eukaryota</taxon>
        <taxon>Sar</taxon>
        <taxon>Stramenopiles</taxon>
        <taxon>Oomycota</taxon>
        <taxon>Peronosporomycetes</taxon>
        <taxon>Peronosporales</taxon>
        <taxon>Peronosporaceae</taxon>
        <taxon>Phytophthora</taxon>
    </lineage>
</organism>
<keyword evidence="1" id="KW-0472">Membrane</keyword>
<feature type="transmembrane region" description="Helical" evidence="1">
    <location>
        <begin position="26"/>
        <end position="50"/>
    </location>
</feature>